<evidence type="ECO:0008006" key="4">
    <source>
        <dbReference type="Google" id="ProtNLM"/>
    </source>
</evidence>
<gene>
    <name evidence="2" type="ORF">SAMN05216598_0027</name>
</gene>
<reference evidence="3" key="1">
    <citation type="submission" date="2016-10" db="EMBL/GenBank/DDBJ databases">
        <authorList>
            <person name="Varghese N."/>
            <person name="Submissions S."/>
        </authorList>
    </citation>
    <scope>NUCLEOTIDE SEQUENCE [LARGE SCALE GENOMIC DNA]</scope>
    <source>
        <strain evidence="3">ATCC 23835</strain>
    </source>
</reference>
<keyword evidence="1" id="KW-0732">Signal</keyword>
<keyword evidence="3" id="KW-1185">Reference proteome</keyword>
<feature type="chain" id="PRO_5009255165" description="Secreted protein" evidence="1">
    <location>
        <begin position="26"/>
        <end position="58"/>
    </location>
</feature>
<evidence type="ECO:0000256" key="1">
    <source>
        <dbReference type="SAM" id="SignalP"/>
    </source>
</evidence>
<organism evidence="2 3">
    <name type="scientific">Pseudomonas asplenii</name>
    <dbReference type="NCBI Taxonomy" id="53407"/>
    <lineage>
        <taxon>Bacteria</taxon>
        <taxon>Pseudomonadati</taxon>
        <taxon>Pseudomonadota</taxon>
        <taxon>Gammaproteobacteria</taxon>
        <taxon>Pseudomonadales</taxon>
        <taxon>Pseudomonadaceae</taxon>
        <taxon>Pseudomonas</taxon>
    </lineage>
</organism>
<protein>
    <recommendedName>
        <fullName evidence="4">Secreted protein</fullName>
    </recommendedName>
</protein>
<evidence type="ECO:0000313" key="2">
    <source>
        <dbReference type="EMBL" id="SDR94531.1"/>
    </source>
</evidence>
<sequence>MNILKTRKCAAVLAISAVLALYATAAWRVEQIRQTPHSVATCDLAHCVPHTASLSALR</sequence>
<dbReference type="AlphaFoldDB" id="A0A1H1N5V6"/>
<feature type="signal peptide" evidence="1">
    <location>
        <begin position="1"/>
        <end position="25"/>
    </location>
</feature>
<dbReference type="EMBL" id="LT629777">
    <property type="protein sequence ID" value="SDR94531.1"/>
    <property type="molecule type" value="Genomic_DNA"/>
</dbReference>
<dbReference type="Proteomes" id="UP000199524">
    <property type="component" value="Chromosome I"/>
</dbReference>
<proteinExistence type="predicted"/>
<name>A0A1H1N5V6_9PSED</name>
<evidence type="ECO:0000313" key="3">
    <source>
        <dbReference type="Proteomes" id="UP000199524"/>
    </source>
</evidence>
<accession>A0A1H1N5V6</accession>